<organism evidence="3 4">
    <name type="scientific">Antarcticibacterium flavum</name>
    <dbReference type="NCBI Taxonomy" id="2058175"/>
    <lineage>
        <taxon>Bacteria</taxon>
        <taxon>Pseudomonadati</taxon>
        <taxon>Bacteroidota</taxon>
        <taxon>Flavobacteriia</taxon>
        <taxon>Flavobacteriales</taxon>
        <taxon>Flavobacteriaceae</taxon>
        <taxon>Antarcticibacterium</taxon>
    </lineage>
</organism>
<dbReference type="AlphaFoldDB" id="A0A5B7X3C9"/>
<dbReference type="OrthoDB" id="975426at2"/>
<evidence type="ECO:0000313" key="4">
    <source>
        <dbReference type="Proteomes" id="UP000309016"/>
    </source>
</evidence>
<dbReference type="KEGG" id="afla:FHG64_07175"/>
<protein>
    <recommendedName>
        <fullName evidence="2">DUF5723 domain-containing protein</fullName>
    </recommendedName>
</protein>
<reference evidence="3 4" key="1">
    <citation type="submission" date="2019-06" db="EMBL/GenBank/DDBJ databases">
        <title>Complete genome sequence of Antarcticibacterium flavum KCTC 52984T from an Antarctic marine sediment.</title>
        <authorList>
            <person name="Lee Y.M."/>
            <person name="Shin S.C."/>
        </authorList>
    </citation>
    <scope>NUCLEOTIDE SEQUENCE [LARGE SCALE GENOMIC DNA]</scope>
    <source>
        <strain evidence="3 4">KCTC 52984</strain>
    </source>
</reference>
<feature type="chain" id="PRO_5022759781" description="DUF5723 domain-containing protein" evidence="1">
    <location>
        <begin position="19"/>
        <end position="466"/>
    </location>
</feature>
<evidence type="ECO:0000256" key="1">
    <source>
        <dbReference type="SAM" id="SignalP"/>
    </source>
</evidence>
<accession>A0A5B7X3C9</accession>
<dbReference type="InterPro" id="IPR043781">
    <property type="entry name" value="DUF5723"/>
</dbReference>
<dbReference type="Pfam" id="PF18990">
    <property type="entry name" value="DUF5723"/>
    <property type="match status" value="1"/>
</dbReference>
<dbReference type="Proteomes" id="UP000309016">
    <property type="component" value="Chromosome"/>
</dbReference>
<evidence type="ECO:0000313" key="3">
    <source>
        <dbReference type="EMBL" id="QCY69202.1"/>
    </source>
</evidence>
<dbReference type="RefSeq" id="WP_139065772.1">
    <property type="nucleotide sequence ID" value="NZ_CP040812.1"/>
</dbReference>
<name>A0A5B7X3C9_9FLAO</name>
<proteinExistence type="predicted"/>
<dbReference type="EMBL" id="CP040812">
    <property type="protein sequence ID" value="QCY69202.1"/>
    <property type="molecule type" value="Genomic_DNA"/>
</dbReference>
<feature type="signal peptide" evidence="1">
    <location>
        <begin position="1"/>
        <end position="18"/>
    </location>
</feature>
<sequence>MRTCFLLILLFTFSGSRAQNKQLLYNVDGLPQTLMTNPGASIDFNGHVGLPLLSQFSFSAGSTGVSVHDIFEDSNTNINERITRTMRRLTSRDYFTATQQLEVVSLGWRLNKDHYLSAGIYQELDFFSYFPKDPAILVNEGNNDYINVPFDFSHISFTGDALMVYHLGLNKVIDRQLTIGARVKLYSGIFNAQSINNRGMFITRNTPEGPNYYRHYAENISLRVNTSGYTTATDANTTVQEATADILKRSFFGGNAGAGIDLGATYIINENLIASGSILDIGLMWQQQDVENYLYYGSYRTDGLEPLFPEVAPGGNAIPYWDIFEDEVDKNLIDETLNENYITWRPWKINAALEYGFGRSYAPCSYLRKVNRRHTNLLGIKFFGIKRPRGLKYAFSTYYDRKFSSRFRMRLAYTIDDFSYTNIGLMVSTQLKYFNVYLAADNLIGYFNLAKTNSASLQLGMQFVFK</sequence>
<evidence type="ECO:0000259" key="2">
    <source>
        <dbReference type="Pfam" id="PF18990"/>
    </source>
</evidence>
<keyword evidence="1" id="KW-0732">Signal</keyword>
<feature type="domain" description="DUF5723" evidence="2">
    <location>
        <begin position="38"/>
        <end position="441"/>
    </location>
</feature>
<keyword evidence="4" id="KW-1185">Reference proteome</keyword>
<gene>
    <name evidence="3" type="ORF">FHG64_07175</name>
</gene>